<feature type="compositionally biased region" description="Basic and acidic residues" evidence="1">
    <location>
        <begin position="400"/>
        <end position="411"/>
    </location>
</feature>
<proteinExistence type="predicted"/>
<accession>A0AAV9ZMF2</accession>
<comment type="caution">
    <text evidence="2">The sequence shown here is derived from an EMBL/GenBank/DDBJ whole genome shotgun (WGS) entry which is preliminary data.</text>
</comment>
<dbReference type="Proteomes" id="UP001362999">
    <property type="component" value="Unassembled WGS sequence"/>
</dbReference>
<organism evidence="2 3">
    <name type="scientific">Favolaschia claudopus</name>
    <dbReference type="NCBI Taxonomy" id="2862362"/>
    <lineage>
        <taxon>Eukaryota</taxon>
        <taxon>Fungi</taxon>
        <taxon>Dikarya</taxon>
        <taxon>Basidiomycota</taxon>
        <taxon>Agaricomycotina</taxon>
        <taxon>Agaricomycetes</taxon>
        <taxon>Agaricomycetidae</taxon>
        <taxon>Agaricales</taxon>
        <taxon>Marasmiineae</taxon>
        <taxon>Mycenaceae</taxon>
        <taxon>Favolaschia</taxon>
    </lineage>
</organism>
<name>A0AAV9ZMF2_9AGAR</name>
<feature type="region of interest" description="Disordered" evidence="1">
    <location>
        <begin position="494"/>
        <end position="513"/>
    </location>
</feature>
<reference evidence="2 3" key="1">
    <citation type="journal article" date="2024" name="J Genomics">
        <title>Draft genome sequencing and assembly of Favolaschia claudopus CIRM-BRFM 2984 isolated from oak limbs.</title>
        <authorList>
            <person name="Navarro D."/>
            <person name="Drula E."/>
            <person name="Chaduli D."/>
            <person name="Cazenave R."/>
            <person name="Ahrendt S."/>
            <person name="Wang J."/>
            <person name="Lipzen A."/>
            <person name="Daum C."/>
            <person name="Barry K."/>
            <person name="Grigoriev I.V."/>
            <person name="Favel A."/>
            <person name="Rosso M.N."/>
            <person name="Martin F."/>
        </authorList>
    </citation>
    <scope>NUCLEOTIDE SEQUENCE [LARGE SCALE GENOMIC DNA]</scope>
    <source>
        <strain evidence="2 3">CIRM-BRFM 2984</strain>
    </source>
</reference>
<keyword evidence="3" id="KW-1185">Reference proteome</keyword>
<feature type="region of interest" description="Disordered" evidence="1">
    <location>
        <begin position="366"/>
        <end position="420"/>
    </location>
</feature>
<sequence>MPPIRGSRCTPPPEARGNINDFLPDAYITINVSFYLSIWKEDLTLDNGATDAHYHCDSLNHASNPQELVVQRQATRDVLLLILRRLSEYIEGDKEKALFVMYCTLFVILFPGSLKLTDRLRLVPLIALPFLVIPSILSLNDTITLVDVMGERRPILLAVWKDQEVKMSRQINNEEISAIIETNRYRIQDARYSVYQPGSHMVSAGATLFMAAVLSPGPMITLRCPWCYTRMPVFPGWNLQAFIDCTGCKRRFSTSHSESSALWDIFWSKAVSDNTLGACAEIFFQTNSNTSTAKKKTDDLKQLRTVFISNISFKFIHLLLRPSSPEIHKPPPRTKPTPQGRWFKTADTTQEKLWPLSTTLHLIGGISNTHPQSSPRISAHAHTESYPRSCCPTPTPAQHDLSDKKSKESQGRGENSSSCGLQRRKTLLAEDCWRGDRKTLGECEKAIEDSKEYRASSGEANERMTHTVGEMNLFCTIECAHPAIPEDIVSLRSGVASTKPSKSGAYEELRRER</sequence>
<feature type="compositionally biased region" description="Polar residues" evidence="1">
    <location>
        <begin position="366"/>
        <end position="376"/>
    </location>
</feature>
<evidence type="ECO:0000256" key="1">
    <source>
        <dbReference type="SAM" id="MobiDB-lite"/>
    </source>
</evidence>
<gene>
    <name evidence="2" type="ORF">R3P38DRAFT_2805745</name>
</gene>
<dbReference type="EMBL" id="JAWWNJ010000131">
    <property type="protein sequence ID" value="KAK6987548.1"/>
    <property type="molecule type" value="Genomic_DNA"/>
</dbReference>
<protein>
    <submittedName>
        <fullName evidence="2">Uncharacterized protein</fullName>
    </submittedName>
</protein>
<evidence type="ECO:0000313" key="2">
    <source>
        <dbReference type="EMBL" id="KAK6987548.1"/>
    </source>
</evidence>
<evidence type="ECO:0000313" key="3">
    <source>
        <dbReference type="Proteomes" id="UP001362999"/>
    </source>
</evidence>
<dbReference type="AlphaFoldDB" id="A0AAV9ZMF2"/>